<organism evidence="1 2">
    <name type="scientific">Acaulospora colombiana</name>
    <dbReference type="NCBI Taxonomy" id="27376"/>
    <lineage>
        <taxon>Eukaryota</taxon>
        <taxon>Fungi</taxon>
        <taxon>Fungi incertae sedis</taxon>
        <taxon>Mucoromycota</taxon>
        <taxon>Glomeromycotina</taxon>
        <taxon>Glomeromycetes</taxon>
        <taxon>Diversisporales</taxon>
        <taxon>Acaulosporaceae</taxon>
        <taxon>Acaulospora</taxon>
    </lineage>
</organism>
<gene>
    <name evidence="1" type="ORF">ACOLOM_LOCUS11688</name>
</gene>
<reference evidence="1" key="1">
    <citation type="submission" date="2021-06" db="EMBL/GenBank/DDBJ databases">
        <authorList>
            <person name="Kallberg Y."/>
            <person name="Tangrot J."/>
            <person name="Rosling A."/>
        </authorList>
    </citation>
    <scope>NUCLEOTIDE SEQUENCE</scope>
    <source>
        <strain evidence="1">CL356</strain>
    </source>
</reference>
<evidence type="ECO:0000313" key="1">
    <source>
        <dbReference type="EMBL" id="CAG8731778.1"/>
    </source>
</evidence>
<accession>A0ACA9Q2J6</accession>
<protein>
    <submittedName>
        <fullName evidence="1">1820_t:CDS:1</fullName>
    </submittedName>
</protein>
<keyword evidence="2" id="KW-1185">Reference proteome</keyword>
<sequence length="105" mass="11979">MVCWYLAKSVHRRRTDCSDLCEGQSPALTFLPILQSTSPSIYSPYDAKYTANPIVSFDVELWILERMVPAEFARDNFWKRAKMAVLCERQFIAGPVCVNGRSGEK</sequence>
<feature type="non-terminal residue" evidence="1">
    <location>
        <position position="105"/>
    </location>
</feature>
<dbReference type="Proteomes" id="UP000789525">
    <property type="component" value="Unassembled WGS sequence"/>
</dbReference>
<comment type="caution">
    <text evidence="1">The sequence shown here is derived from an EMBL/GenBank/DDBJ whole genome shotgun (WGS) entry which is preliminary data.</text>
</comment>
<dbReference type="EMBL" id="CAJVPT010043193">
    <property type="protein sequence ID" value="CAG8731778.1"/>
    <property type="molecule type" value="Genomic_DNA"/>
</dbReference>
<evidence type="ECO:0000313" key="2">
    <source>
        <dbReference type="Proteomes" id="UP000789525"/>
    </source>
</evidence>
<name>A0ACA9Q2J6_9GLOM</name>
<proteinExistence type="predicted"/>